<organism evidence="4 5">
    <name type="scientific">Dimargaris verticillata</name>
    <dbReference type="NCBI Taxonomy" id="2761393"/>
    <lineage>
        <taxon>Eukaryota</taxon>
        <taxon>Fungi</taxon>
        <taxon>Fungi incertae sedis</taxon>
        <taxon>Zoopagomycota</taxon>
        <taxon>Kickxellomycotina</taxon>
        <taxon>Dimargaritomycetes</taxon>
        <taxon>Dimargaritales</taxon>
        <taxon>Dimargaritaceae</taxon>
        <taxon>Dimargaris</taxon>
    </lineage>
</organism>
<keyword evidence="5" id="KW-1185">Reference proteome</keyword>
<feature type="compositionally biased region" description="Basic and acidic residues" evidence="2">
    <location>
        <begin position="123"/>
        <end position="157"/>
    </location>
</feature>
<evidence type="ECO:0000256" key="1">
    <source>
        <dbReference type="ARBA" id="ARBA00023186"/>
    </source>
</evidence>
<feature type="compositionally biased region" description="Low complexity" evidence="2">
    <location>
        <begin position="98"/>
        <end position="122"/>
    </location>
</feature>
<dbReference type="PANTHER" id="PTHR43096:SF52">
    <property type="entry name" value="DNAJ HOMOLOG 1, MITOCHONDRIAL-RELATED"/>
    <property type="match status" value="1"/>
</dbReference>
<dbReference type="Pfam" id="PF01556">
    <property type="entry name" value="DnaJ_C"/>
    <property type="match status" value="1"/>
</dbReference>
<dbReference type="Gene3D" id="2.60.260.20">
    <property type="entry name" value="Urease metallochaperone UreE, N-terminal domain"/>
    <property type="match status" value="1"/>
</dbReference>
<evidence type="ECO:0000259" key="3">
    <source>
        <dbReference type="Pfam" id="PF01556"/>
    </source>
</evidence>
<dbReference type="AlphaFoldDB" id="A0A9W8E7U4"/>
<feature type="domain" description="Chaperone DnaJ C-terminal" evidence="3">
    <location>
        <begin position="3"/>
        <end position="60"/>
    </location>
</feature>
<name>A0A9W8E7U4_9FUNG</name>
<evidence type="ECO:0000313" key="4">
    <source>
        <dbReference type="EMBL" id="KAJ1967020.1"/>
    </source>
</evidence>
<dbReference type="EMBL" id="JANBQB010002442">
    <property type="protein sequence ID" value="KAJ1967020.1"/>
    <property type="molecule type" value="Genomic_DNA"/>
</dbReference>
<reference evidence="4" key="1">
    <citation type="submission" date="2022-07" db="EMBL/GenBank/DDBJ databases">
        <title>Phylogenomic reconstructions and comparative analyses of Kickxellomycotina fungi.</title>
        <authorList>
            <person name="Reynolds N.K."/>
            <person name="Stajich J.E."/>
            <person name="Barry K."/>
            <person name="Grigoriev I.V."/>
            <person name="Crous P."/>
            <person name="Smith M.E."/>
        </authorList>
    </citation>
    <scope>NUCLEOTIDE SEQUENCE</scope>
    <source>
        <strain evidence="4">RSA 567</strain>
    </source>
</reference>
<protein>
    <submittedName>
        <fullName evidence="4">Mdj1 protein</fullName>
    </submittedName>
</protein>
<proteinExistence type="predicted"/>
<keyword evidence="1" id="KW-0143">Chaperone</keyword>
<comment type="caution">
    <text evidence="4">The sequence shown here is derived from an EMBL/GenBank/DDBJ whole genome shotgun (WGS) entry which is preliminary data.</text>
</comment>
<dbReference type="PANTHER" id="PTHR43096">
    <property type="entry name" value="DNAJ HOMOLOG 1, MITOCHONDRIAL-RELATED"/>
    <property type="match status" value="1"/>
</dbReference>
<gene>
    <name evidence="4" type="primary">MDJ1_2</name>
    <name evidence="4" type="ORF">H4R34_006438</name>
</gene>
<feature type="region of interest" description="Disordered" evidence="2">
    <location>
        <begin position="61"/>
        <end position="166"/>
    </location>
</feature>
<dbReference type="Proteomes" id="UP001151582">
    <property type="component" value="Unassembled WGS sequence"/>
</dbReference>
<dbReference type="InterPro" id="IPR002939">
    <property type="entry name" value="DnaJ_C"/>
</dbReference>
<dbReference type="GO" id="GO:0005737">
    <property type="term" value="C:cytoplasm"/>
    <property type="evidence" value="ECO:0007669"/>
    <property type="project" value="TreeGrafter"/>
</dbReference>
<sequence length="166" mass="17996">MHVALLGGYIRVPTVNGDVEMKLPKDIQPGDKTVLRGLGAPRLKGNSKGNQYVKLQVKLPSAPLSPKQQEALETFAVEEERRYPTQAWRRSDASPTRPASEPKSTESSASSTGPSSSSTSTGADKKGGFFRSTLDRLKHQFDKENAQEDQSPKDNKSSGKNPASDL</sequence>
<dbReference type="SUPFAM" id="SSF49493">
    <property type="entry name" value="HSP40/DnaJ peptide-binding domain"/>
    <property type="match status" value="1"/>
</dbReference>
<accession>A0A9W8E7U4</accession>
<dbReference type="OrthoDB" id="10256793at2759"/>
<evidence type="ECO:0000313" key="5">
    <source>
        <dbReference type="Proteomes" id="UP001151582"/>
    </source>
</evidence>
<dbReference type="InterPro" id="IPR008971">
    <property type="entry name" value="HSP40/DnaJ_pept-bd"/>
</dbReference>
<evidence type="ECO:0000256" key="2">
    <source>
        <dbReference type="SAM" id="MobiDB-lite"/>
    </source>
</evidence>
<dbReference type="GO" id="GO:0051082">
    <property type="term" value="F:unfolded protein binding"/>
    <property type="evidence" value="ECO:0007669"/>
    <property type="project" value="InterPro"/>
</dbReference>
<dbReference type="GO" id="GO:0042026">
    <property type="term" value="P:protein refolding"/>
    <property type="evidence" value="ECO:0007669"/>
    <property type="project" value="TreeGrafter"/>
</dbReference>